<dbReference type="GO" id="GO:0008237">
    <property type="term" value="F:metallopeptidase activity"/>
    <property type="evidence" value="ECO:0007669"/>
    <property type="project" value="InterPro"/>
</dbReference>
<dbReference type="SUPFAM" id="SSF55486">
    <property type="entry name" value="Metalloproteases ('zincins'), catalytic domain"/>
    <property type="match status" value="1"/>
</dbReference>
<comment type="caution">
    <text evidence="3">The sequence shown here is derived from an EMBL/GenBank/DDBJ whole genome shotgun (WGS) entry which is preliminary data.</text>
</comment>
<dbReference type="GO" id="GO:0008270">
    <property type="term" value="F:zinc ion binding"/>
    <property type="evidence" value="ECO:0007669"/>
    <property type="project" value="InterPro"/>
</dbReference>
<dbReference type="PROSITE" id="PS51257">
    <property type="entry name" value="PROKAR_LIPOPROTEIN"/>
    <property type="match status" value="1"/>
</dbReference>
<evidence type="ECO:0000313" key="3">
    <source>
        <dbReference type="EMBL" id="ESP89651.1"/>
    </source>
</evidence>
<dbReference type="SMART" id="SM00235">
    <property type="entry name" value="ZnMc"/>
    <property type="match status" value="1"/>
</dbReference>
<gene>
    <name evidence="3" type="ORF">K933_03001</name>
</gene>
<feature type="domain" description="Peptidase metallopeptidase" evidence="2">
    <location>
        <begin position="61"/>
        <end position="227"/>
    </location>
</feature>
<keyword evidence="4" id="KW-1185">Reference proteome</keyword>
<dbReference type="AlphaFoldDB" id="V4GWU4"/>
<evidence type="ECO:0000313" key="4">
    <source>
        <dbReference type="Proteomes" id="UP000017840"/>
    </source>
</evidence>
<feature type="compositionally biased region" description="Low complexity" evidence="1">
    <location>
        <begin position="53"/>
        <end position="63"/>
    </location>
</feature>
<dbReference type="InterPro" id="IPR024079">
    <property type="entry name" value="MetalloPept_cat_dom_sf"/>
</dbReference>
<dbReference type="eggNOG" id="arCOG04994">
    <property type="taxonomic scope" value="Archaea"/>
</dbReference>
<feature type="region of interest" description="Disordered" evidence="1">
    <location>
        <begin position="25"/>
        <end position="63"/>
    </location>
</feature>
<dbReference type="STRING" id="1324957.K933_03001"/>
<sequence>MRIAVGLCLLAVLGGLAGCVGPSAGGTPTPTPPPVDAGDVATPDPTPTPDPGPARASAAAASNPWNADPVTVAVVAPATDGRDYRPLVERALAFWENESTGYGLDYRVVDDADAADADVRVRFVDDIVRCSGIHSERDVGCADYVPRGAAAPDPTAVRVETGYTNESTVETLTHEVGHTLGYEHDDADEYPFMAAETRKVRLPTPNATSLANPWKKDSLRVYAAYPDIMETQRLEYVEGVERAVDYYRTDESSTLPAGVDLRLTDNRSEADIVVEFTRTGTATSVGRRYGYNVDADPAFEQFTRYEITVNNIDRDRIGWHVGYWLGWAFGAESHEDLPPPFDDPEEDDREDW</sequence>
<evidence type="ECO:0000259" key="2">
    <source>
        <dbReference type="SMART" id="SM00235"/>
    </source>
</evidence>
<dbReference type="Proteomes" id="UP000017840">
    <property type="component" value="Unassembled WGS sequence"/>
</dbReference>
<accession>V4GWU4</accession>
<dbReference type="Gene3D" id="3.40.390.10">
    <property type="entry name" value="Collagenase (Catalytic Domain)"/>
    <property type="match status" value="1"/>
</dbReference>
<dbReference type="InterPro" id="IPR006026">
    <property type="entry name" value="Peptidase_Metallo"/>
</dbReference>
<name>V4GWU4_9EURY</name>
<organism evidence="3 4">
    <name type="scientific">Candidatus Halobonum tyrrellensis G22</name>
    <dbReference type="NCBI Taxonomy" id="1324957"/>
    <lineage>
        <taxon>Archaea</taxon>
        <taxon>Methanobacteriati</taxon>
        <taxon>Methanobacteriota</taxon>
        <taxon>Stenosarchaea group</taxon>
        <taxon>Halobacteria</taxon>
        <taxon>Halobacteriales</taxon>
        <taxon>Haloferacaceae</taxon>
        <taxon>Candidatus Halobonum</taxon>
    </lineage>
</organism>
<dbReference type="RefSeq" id="WP_023393192.1">
    <property type="nucleotide sequence ID" value="NZ_ASGZ01000007.1"/>
</dbReference>
<dbReference type="OrthoDB" id="341732at2157"/>
<dbReference type="GO" id="GO:0006508">
    <property type="term" value="P:proteolysis"/>
    <property type="evidence" value="ECO:0007669"/>
    <property type="project" value="InterPro"/>
</dbReference>
<dbReference type="EMBL" id="ASGZ01000007">
    <property type="protein sequence ID" value="ESP89651.1"/>
    <property type="molecule type" value="Genomic_DNA"/>
</dbReference>
<proteinExistence type="predicted"/>
<reference evidence="3 4" key="1">
    <citation type="journal article" date="2013" name="Genome Announc.">
        <title>Draft Genome Sequence of 'Candidatus Halobonum tyrrellensis' Strain G22, Isolated from the Hypersaline Waters of Lake Tyrrell, Australia.</title>
        <authorList>
            <person name="Ugalde J.A."/>
            <person name="Narasingarao P."/>
            <person name="Kuo S."/>
            <person name="Podell S."/>
            <person name="Allen E.E."/>
        </authorList>
    </citation>
    <scope>NUCLEOTIDE SEQUENCE [LARGE SCALE GENOMIC DNA]</scope>
    <source>
        <strain evidence="3 4">G22</strain>
    </source>
</reference>
<evidence type="ECO:0000256" key="1">
    <source>
        <dbReference type="SAM" id="MobiDB-lite"/>
    </source>
</evidence>
<protein>
    <submittedName>
        <fullName evidence="3">Matrixin</fullName>
    </submittedName>
</protein>